<dbReference type="InterPro" id="IPR017751">
    <property type="entry name" value="G3P_DH_NAD-dep_euk"/>
</dbReference>
<dbReference type="SUPFAM" id="SSF51735">
    <property type="entry name" value="NAD(P)-binding Rossmann-fold domains"/>
    <property type="match status" value="1"/>
</dbReference>
<dbReference type="PROSITE" id="PS00957">
    <property type="entry name" value="NAD_G3PDH"/>
    <property type="match status" value="1"/>
</dbReference>
<protein>
    <recommendedName>
        <fullName evidence="9">Glycerol-3-phosphate dehydrogenase [NAD(+)]</fullName>
        <ecNumber evidence="9">1.1.1.8</ecNumber>
    </recommendedName>
</protein>
<dbReference type="GO" id="GO:0051287">
    <property type="term" value="F:NAD binding"/>
    <property type="evidence" value="ECO:0007669"/>
    <property type="project" value="UniProtKB-UniRule"/>
</dbReference>
<proteinExistence type="inferred from homology"/>
<keyword evidence="2 8" id="KW-0560">Oxidoreductase</keyword>
<keyword evidence="3 7" id="KW-0520">NAD</keyword>
<dbReference type="GO" id="GO:0005829">
    <property type="term" value="C:cytosol"/>
    <property type="evidence" value="ECO:0007669"/>
    <property type="project" value="TreeGrafter"/>
</dbReference>
<dbReference type="InterPro" id="IPR011128">
    <property type="entry name" value="G3P_DH_NAD-dep_N"/>
</dbReference>
<feature type="binding site" evidence="6">
    <location>
        <position position="147"/>
    </location>
    <ligand>
        <name>substrate</name>
    </ligand>
</feature>
<feature type="binding site" evidence="7">
    <location>
        <position position="124"/>
    </location>
    <ligand>
        <name>NAD(+)</name>
        <dbReference type="ChEBI" id="CHEBI:57540"/>
    </ligand>
</feature>
<dbReference type="InterPro" id="IPR006168">
    <property type="entry name" value="G3P_DH_NAD-dep"/>
</dbReference>
<dbReference type="PIRSF" id="PIRSF000114">
    <property type="entry name" value="Glycerol-3-P_dh"/>
    <property type="match status" value="1"/>
</dbReference>
<dbReference type="Proteomes" id="UP000807716">
    <property type="component" value="Unassembled WGS sequence"/>
</dbReference>
<feature type="binding site" evidence="6">
    <location>
        <begin position="295"/>
        <end position="296"/>
    </location>
    <ligand>
        <name>substrate</name>
    </ligand>
</feature>
<dbReference type="InterPro" id="IPR006109">
    <property type="entry name" value="G3P_DH_NAD-dep_C"/>
</dbReference>
<name>A0A9P6U9I0_9FUNG</name>
<feature type="binding site" evidence="7">
    <location>
        <position position="180"/>
    </location>
    <ligand>
        <name>NAD(+)</name>
        <dbReference type="ChEBI" id="CHEBI:57540"/>
    </ligand>
</feature>
<dbReference type="GO" id="GO:0042803">
    <property type="term" value="F:protein homodimerization activity"/>
    <property type="evidence" value="ECO:0007669"/>
    <property type="project" value="InterPro"/>
</dbReference>
<evidence type="ECO:0000313" key="12">
    <source>
        <dbReference type="EMBL" id="KAG0265283.1"/>
    </source>
</evidence>
<dbReference type="PANTHER" id="PTHR11728:SF8">
    <property type="entry name" value="GLYCEROL-3-PHOSPHATE DEHYDROGENASE [NAD(+)]-RELATED"/>
    <property type="match status" value="1"/>
</dbReference>
<dbReference type="FunFam" id="3.40.50.720:FF:000365">
    <property type="entry name" value="Glycerol-3-phosphate dehydrogenase [NAD(+)]"/>
    <property type="match status" value="1"/>
</dbReference>
<feature type="binding site" evidence="7">
    <location>
        <position position="68"/>
    </location>
    <ligand>
        <name>NAD(+)</name>
        <dbReference type="ChEBI" id="CHEBI:57540"/>
    </ligand>
</feature>
<dbReference type="Gene3D" id="1.10.1040.10">
    <property type="entry name" value="N-(1-d-carboxylethyl)-l-norvaline Dehydrogenase, domain 2"/>
    <property type="match status" value="1"/>
</dbReference>
<dbReference type="FunFam" id="1.10.1040.10:FF:000004">
    <property type="entry name" value="Glycerol-3-phosphate dehydrogenase [NAD(+)]"/>
    <property type="match status" value="1"/>
</dbReference>
<comment type="caution">
    <text evidence="12">The sequence shown here is derived from an EMBL/GenBank/DDBJ whole genome shotgun (WGS) entry which is preliminary data.</text>
</comment>
<evidence type="ECO:0000256" key="7">
    <source>
        <dbReference type="PIRSR" id="PIRSR000114-3"/>
    </source>
</evidence>
<dbReference type="NCBIfam" id="TIGR03376">
    <property type="entry name" value="glycerol3P_DH"/>
    <property type="match status" value="1"/>
</dbReference>
<comment type="similarity">
    <text evidence="1 8">Belongs to the NAD-dependent glycerol-3-phosphate dehydrogenase family.</text>
</comment>
<dbReference type="EC" id="1.1.1.8" evidence="9"/>
<evidence type="ECO:0000256" key="2">
    <source>
        <dbReference type="ARBA" id="ARBA00023002"/>
    </source>
</evidence>
<dbReference type="EMBL" id="JAAAJB010000119">
    <property type="protein sequence ID" value="KAG0265283.1"/>
    <property type="molecule type" value="Genomic_DNA"/>
</dbReference>
<gene>
    <name evidence="12" type="ORF">DFQ27_000689</name>
</gene>
<dbReference type="GO" id="GO:0141152">
    <property type="term" value="F:glycerol-3-phosphate dehydrogenase (NAD+) activity"/>
    <property type="evidence" value="ECO:0007669"/>
    <property type="project" value="UniProtKB-UniRule"/>
</dbReference>
<dbReference type="InterPro" id="IPR013328">
    <property type="entry name" value="6PGD_dom2"/>
</dbReference>
<dbReference type="AlphaFoldDB" id="A0A9P6U9I0"/>
<dbReference type="Gene3D" id="3.40.50.720">
    <property type="entry name" value="NAD(P)-binding Rossmann-like Domain"/>
    <property type="match status" value="1"/>
</dbReference>
<feature type="domain" description="Glycerol-3-phosphate dehydrogenase NAD-dependent N-terminal" evidence="10">
    <location>
        <begin position="42"/>
        <end position="197"/>
    </location>
</feature>
<evidence type="ECO:0000259" key="11">
    <source>
        <dbReference type="Pfam" id="PF07479"/>
    </source>
</evidence>
<dbReference type="GO" id="GO:0005975">
    <property type="term" value="P:carbohydrate metabolic process"/>
    <property type="evidence" value="ECO:0007669"/>
    <property type="project" value="InterPro"/>
</dbReference>
<dbReference type="OrthoDB" id="10263760at2759"/>
<accession>A0A9P6U9I0</accession>
<dbReference type="Pfam" id="PF07479">
    <property type="entry name" value="NAD_Gly3P_dh_C"/>
    <property type="match status" value="1"/>
</dbReference>
<evidence type="ECO:0000256" key="6">
    <source>
        <dbReference type="PIRSR" id="PIRSR000114-2"/>
    </source>
</evidence>
<evidence type="ECO:0000256" key="4">
    <source>
        <dbReference type="ARBA" id="ARBA00048683"/>
    </source>
</evidence>
<reference evidence="12" key="1">
    <citation type="journal article" date="2020" name="Fungal Divers.">
        <title>Resolving the Mortierellaceae phylogeny through synthesis of multi-gene phylogenetics and phylogenomics.</title>
        <authorList>
            <person name="Vandepol N."/>
            <person name="Liber J."/>
            <person name="Desiro A."/>
            <person name="Na H."/>
            <person name="Kennedy M."/>
            <person name="Barry K."/>
            <person name="Grigoriev I.V."/>
            <person name="Miller A.N."/>
            <person name="O'Donnell K."/>
            <person name="Stajich J.E."/>
            <person name="Bonito G."/>
        </authorList>
    </citation>
    <scope>NUCLEOTIDE SEQUENCE</scope>
    <source>
        <strain evidence="12">BC1065</strain>
    </source>
</reference>
<dbReference type="PANTHER" id="PTHR11728">
    <property type="entry name" value="GLYCEROL-3-PHOSPHATE DEHYDROGENASE"/>
    <property type="match status" value="1"/>
</dbReference>
<dbReference type="InterPro" id="IPR008927">
    <property type="entry name" value="6-PGluconate_DH-like_C_sf"/>
</dbReference>
<evidence type="ECO:0000256" key="8">
    <source>
        <dbReference type="RuleBase" id="RU000437"/>
    </source>
</evidence>
<feature type="active site" description="Proton acceptor" evidence="5">
    <location>
        <position position="231"/>
    </location>
</feature>
<dbReference type="SUPFAM" id="SSF48179">
    <property type="entry name" value="6-phosphogluconate dehydrogenase C-terminal domain-like"/>
    <property type="match status" value="1"/>
</dbReference>
<sequence length="368" mass="40534">MAGGKNSHSLAQQPVTASTFVGSPSAVGTDKPITSMARVGRGSAIAKIVGRNVQQFDHFDNEVKMWVFEEKVNGRNLTEIINTEHENVKYLPGIKLPENIIACPDLLETVKDATMLVFVVPHQFVSSICKQLKGKINPQAKAISLIKGIDVCDDGFRLITDMIQESLNVRACMLSGANIATEVAEEKFCETTIGYRNRGDGELFREIFHTPTFRVNIIEDVVGVEMCGALKNIIAIGGGLVDGLKLGANTKAAIIRIGLYEMRKFTKMFYEGVKDETFFESCGVADLITTCAGGRNRKVAEAHVLTGKSFDQLEQEMLNGQKLQGTSTAKDMYNILIKKGLTHEFPLMTTIYRICYEDLPSIKIVEDI</sequence>
<comment type="catalytic activity">
    <reaction evidence="4 9">
        <text>sn-glycerol 3-phosphate + NAD(+) = dihydroxyacetone phosphate + NADH + H(+)</text>
        <dbReference type="Rhea" id="RHEA:11092"/>
        <dbReference type="ChEBI" id="CHEBI:15378"/>
        <dbReference type="ChEBI" id="CHEBI:57540"/>
        <dbReference type="ChEBI" id="CHEBI:57597"/>
        <dbReference type="ChEBI" id="CHEBI:57642"/>
        <dbReference type="ChEBI" id="CHEBI:57945"/>
        <dbReference type="EC" id="1.1.1.8"/>
    </reaction>
</comment>
<evidence type="ECO:0000259" key="10">
    <source>
        <dbReference type="Pfam" id="PF01210"/>
    </source>
</evidence>
<feature type="binding site" evidence="7">
    <location>
        <position position="322"/>
    </location>
    <ligand>
        <name>NAD(+)</name>
        <dbReference type="ChEBI" id="CHEBI:57540"/>
    </ligand>
</feature>
<keyword evidence="13" id="KW-1185">Reference proteome</keyword>
<organism evidence="12 13">
    <name type="scientific">Actinomortierella ambigua</name>
    <dbReference type="NCBI Taxonomy" id="1343610"/>
    <lineage>
        <taxon>Eukaryota</taxon>
        <taxon>Fungi</taxon>
        <taxon>Fungi incertae sedis</taxon>
        <taxon>Mucoromycota</taxon>
        <taxon>Mortierellomycotina</taxon>
        <taxon>Mortierellomycetes</taxon>
        <taxon>Mortierellales</taxon>
        <taxon>Mortierellaceae</taxon>
        <taxon>Actinomortierella</taxon>
    </lineage>
</organism>
<dbReference type="InterPro" id="IPR036291">
    <property type="entry name" value="NAD(P)-bd_dom_sf"/>
</dbReference>
<evidence type="ECO:0000256" key="3">
    <source>
        <dbReference type="ARBA" id="ARBA00023027"/>
    </source>
</evidence>
<dbReference type="PRINTS" id="PR00077">
    <property type="entry name" value="GPDHDRGNASE"/>
</dbReference>
<feature type="binding site" evidence="7">
    <location>
        <position position="324"/>
    </location>
    <ligand>
        <name>NAD(+)</name>
        <dbReference type="ChEBI" id="CHEBI:57540"/>
    </ligand>
</feature>
<feature type="binding site" evidence="7">
    <location>
        <position position="295"/>
    </location>
    <ligand>
        <name>NAD(+)</name>
        <dbReference type="ChEBI" id="CHEBI:57540"/>
    </ligand>
</feature>
<evidence type="ECO:0000256" key="9">
    <source>
        <dbReference type="RuleBase" id="RU361243"/>
    </source>
</evidence>
<feature type="domain" description="Glycerol-3-phosphate dehydrogenase NAD-dependent C-terminal" evidence="11">
    <location>
        <begin position="220"/>
        <end position="365"/>
    </location>
</feature>
<evidence type="ECO:0000313" key="13">
    <source>
        <dbReference type="Proteomes" id="UP000807716"/>
    </source>
</evidence>
<dbReference type="GO" id="GO:0046168">
    <property type="term" value="P:glycerol-3-phosphate catabolic process"/>
    <property type="evidence" value="ECO:0007669"/>
    <property type="project" value="UniProtKB-UniRule"/>
</dbReference>
<evidence type="ECO:0000256" key="5">
    <source>
        <dbReference type="PIRSR" id="PIRSR000114-1"/>
    </source>
</evidence>
<dbReference type="Pfam" id="PF01210">
    <property type="entry name" value="NAD_Gly3P_dh_N"/>
    <property type="match status" value="1"/>
</dbReference>
<evidence type="ECO:0000256" key="1">
    <source>
        <dbReference type="ARBA" id="ARBA00011009"/>
    </source>
</evidence>